<reference evidence="2" key="1">
    <citation type="submission" date="2020-05" db="EMBL/GenBank/DDBJ databases">
        <authorList>
            <person name="Chiriac C."/>
            <person name="Salcher M."/>
            <person name="Ghai R."/>
            <person name="Kavagutti S V."/>
        </authorList>
    </citation>
    <scope>NUCLEOTIDE SEQUENCE</scope>
</reference>
<proteinExistence type="predicted"/>
<feature type="transmembrane region" description="Helical" evidence="1">
    <location>
        <begin position="40"/>
        <end position="58"/>
    </location>
</feature>
<keyword evidence="1" id="KW-1133">Transmembrane helix</keyword>
<protein>
    <recommendedName>
        <fullName evidence="3">Transmembrane protein</fullName>
    </recommendedName>
</protein>
<dbReference type="EMBL" id="LR798335">
    <property type="protein sequence ID" value="CAB5224423.1"/>
    <property type="molecule type" value="Genomic_DNA"/>
</dbReference>
<evidence type="ECO:0000256" key="1">
    <source>
        <dbReference type="SAM" id="Phobius"/>
    </source>
</evidence>
<accession>A0A6J7X4X2</accession>
<organism evidence="2">
    <name type="scientific">uncultured Caudovirales phage</name>
    <dbReference type="NCBI Taxonomy" id="2100421"/>
    <lineage>
        <taxon>Viruses</taxon>
        <taxon>Duplodnaviria</taxon>
        <taxon>Heunggongvirae</taxon>
        <taxon>Uroviricota</taxon>
        <taxon>Caudoviricetes</taxon>
        <taxon>Peduoviridae</taxon>
        <taxon>Maltschvirus</taxon>
        <taxon>Maltschvirus maltsch</taxon>
    </lineage>
</organism>
<keyword evidence="1" id="KW-0472">Membrane</keyword>
<keyword evidence="1" id="KW-0812">Transmembrane</keyword>
<sequence length="69" mass="8132">MIYFVLLLFIAMFCLGLLFILAGIASIGWCFITRFNDWSWVPFLCLGFSITPLVLYWFPRVISVKVYWV</sequence>
<evidence type="ECO:0008006" key="3">
    <source>
        <dbReference type="Google" id="ProtNLM"/>
    </source>
</evidence>
<evidence type="ECO:0000313" key="2">
    <source>
        <dbReference type="EMBL" id="CAB5224423.1"/>
    </source>
</evidence>
<name>A0A6J7X4X2_9CAUD</name>
<gene>
    <name evidence="2" type="ORF">UFOVP393_75</name>
</gene>